<proteinExistence type="inferred from homology"/>
<reference evidence="2 3" key="1">
    <citation type="journal article" date="2015" name="Stand. Genomic Sci.">
        <title>Complete genome sequence and description of Salinispira pacifica gen. nov., sp. nov., a novel spirochaete isolated form a hypersaline microbial mat.</title>
        <authorList>
            <person name="Ben Hania W."/>
            <person name="Joseph M."/>
            <person name="Schumann P."/>
            <person name="Bunk B."/>
            <person name="Fiebig A."/>
            <person name="Sproer C."/>
            <person name="Klenk H.P."/>
            <person name="Fardeau M.L."/>
            <person name="Spring S."/>
        </authorList>
    </citation>
    <scope>NUCLEOTIDE SEQUENCE [LARGE SCALE GENOMIC DNA]</scope>
    <source>
        <strain evidence="2 3">L21-RPul-D2</strain>
    </source>
</reference>
<feature type="transmembrane region" description="Helical" evidence="1">
    <location>
        <begin position="168"/>
        <end position="191"/>
    </location>
</feature>
<comment type="similarity">
    <text evidence="1">Belongs to the vitamin uptake transporter (VUT/ECF) (TC 2.A.88) family. Q precursor transporter subfamily.</text>
</comment>
<dbReference type="HOGENOM" id="CLU_075503_2_1_12"/>
<keyword evidence="1" id="KW-0472">Membrane</keyword>
<comment type="subcellular location">
    <subcellularLocation>
        <location evidence="1">Cell membrane</location>
        <topology evidence="1">Multi-pass membrane protein</topology>
    </subcellularLocation>
</comment>
<dbReference type="AlphaFoldDB" id="V5WI52"/>
<dbReference type="PANTHER" id="PTHR34300:SF2">
    <property type="entry name" value="QUEUOSINE PRECURSOR TRANSPORTER-RELATED"/>
    <property type="match status" value="1"/>
</dbReference>
<dbReference type="HAMAP" id="MF_02088">
    <property type="entry name" value="Q_prec_transport"/>
    <property type="match status" value="1"/>
</dbReference>
<comment type="function">
    <text evidence="1">Involved in the import of queuosine (Q) precursors, required for Q precursor salvage.</text>
</comment>
<dbReference type="PANTHER" id="PTHR34300">
    <property type="entry name" value="QUEUOSINE PRECURSOR TRANSPORTER-RELATED"/>
    <property type="match status" value="1"/>
</dbReference>
<keyword evidence="1" id="KW-0812">Transmembrane</keyword>
<keyword evidence="1" id="KW-0813">Transport</keyword>
<keyword evidence="3" id="KW-1185">Reference proteome</keyword>
<feature type="transmembrane region" description="Helical" evidence="1">
    <location>
        <begin position="54"/>
        <end position="75"/>
    </location>
</feature>
<dbReference type="RefSeq" id="WP_024268222.1">
    <property type="nucleotide sequence ID" value="NC_023035.1"/>
</dbReference>
<feature type="transmembrane region" description="Helical" evidence="1">
    <location>
        <begin position="197"/>
        <end position="221"/>
    </location>
</feature>
<accession>V5WI52</accession>
<name>V5WI52_9SPIO</name>
<gene>
    <name evidence="2" type="ORF">L21SP2_1934</name>
</gene>
<dbReference type="OrthoDB" id="9805479at2"/>
<feature type="transmembrane region" description="Helical" evidence="1">
    <location>
        <begin position="6"/>
        <end position="23"/>
    </location>
</feature>
<feature type="transmembrane region" description="Helical" evidence="1">
    <location>
        <begin position="30"/>
        <end position="48"/>
    </location>
</feature>
<dbReference type="Pfam" id="PF02592">
    <property type="entry name" value="Vut_1"/>
    <property type="match status" value="1"/>
</dbReference>
<dbReference type="eggNOG" id="COG1738">
    <property type="taxonomic scope" value="Bacteria"/>
</dbReference>
<dbReference type="NCBIfam" id="TIGR00697">
    <property type="entry name" value="queuosine precursor transporter"/>
    <property type="match status" value="1"/>
</dbReference>
<organism evidence="2 3">
    <name type="scientific">Salinispira pacifica</name>
    <dbReference type="NCBI Taxonomy" id="1307761"/>
    <lineage>
        <taxon>Bacteria</taxon>
        <taxon>Pseudomonadati</taxon>
        <taxon>Spirochaetota</taxon>
        <taxon>Spirochaetia</taxon>
        <taxon>Spirochaetales</taxon>
        <taxon>Spirochaetaceae</taxon>
        <taxon>Salinispira</taxon>
    </lineage>
</organism>
<dbReference type="GO" id="GO:0022857">
    <property type="term" value="F:transmembrane transporter activity"/>
    <property type="evidence" value="ECO:0007669"/>
    <property type="project" value="UniProtKB-UniRule"/>
</dbReference>
<dbReference type="KEGG" id="slr:L21SP2_1934"/>
<sequence>MLLHNELLWLVLLLVNFGSILLLYRFFGRVGLFVWIPIAAILANIQVLKTIDLFGIPATLGNIVYATSFLVTDIMSENYGKKTARNAVFFGFFTLIVTTFLMNLAIWFEPNSFDIAQSHIEAIFGFFPALVFASLLAFGVSQLHDIWSYNFWKQRKPEIKFIWLRNNLSTMVSQLLDSLIFTLVATLFGVFPWEEFLLLFLSTYVLKFLVAILDTPFLYAASIMKRKGKIQELEERY</sequence>
<keyword evidence="1" id="KW-1133">Transmembrane helix</keyword>
<feature type="transmembrane region" description="Helical" evidence="1">
    <location>
        <begin position="87"/>
        <end position="108"/>
    </location>
</feature>
<dbReference type="Proteomes" id="UP000018680">
    <property type="component" value="Chromosome"/>
</dbReference>
<dbReference type="InterPro" id="IPR003744">
    <property type="entry name" value="YhhQ"/>
</dbReference>
<feature type="transmembrane region" description="Helical" evidence="1">
    <location>
        <begin position="123"/>
        <end position="147"/>
    </location>
</feature>
<dbReference type="PATRIC" id="fig|1307761.3.peg.1927"/>
<evidence type="ECO:0000313" key="3">
    <source>
        <dbReference type="Proteomes" id="UP000018680"/>
    </source>
</evidence>
<dbReference type="EMBL" id="CP006939">
    <property type="protein sequence ID" value="AHC15305.1"/>
    <property type="molecule type" value="Genomic_DNA"/>
</dbReference>
<protein>
    <recommendedName>
        <fullName evidence="1">Probable queuosine precursor transporter</fullName>
        <shortName evidence="1">Q precursor transporter</shortName>
    </recommendedName>
</protein>
<dbReference type="GO" id="GO:0005886">
    <property type="term" value="C:plasma membrane"/>
    <property type="evidence" value="ECO:0007669"/>
    <property type="project" value="UniProtKB-SubCell"/>
</dbReference>
<evidence type="ECO:0000313" key="2">
    <source>
        <dbReference type="EMBL" id="AHC15305.1"/>
    </source>
</evidence>
<keyword evidence="1" id="KW-1003">Cell membrane</keyword>
<evidence type="ECO:0000256" key="1">
    <source>
        <dbReference type="HAMAP-Rule" id="MF_02088"/>
    </source>
</evidence>